<evidence type="ECO:0000313" key="2">
    <source>
        <dbReference type="EMBL" id="RTH30500.1"/>
    </source>
</evidence>
<dbReference type="Proteomes" id="UP000286928">
    <property type="component" value="Unassembled WGS sequence"/>
</dbReference>
<protein>
    <submittedName>
        <fullName evidence="2">Uncharacterized protein</fullName>
    </submittedName>
</protein>
<dbReference type="AlphaFoldDB" id="A0A430S6D6"/>
<name>A0A430S6D6_THESC</name>
<proteinExistence type="predicted"/>
<evidence type="ECO:0000313" key="3">
    <source>
        <dbReference type="Proteomes" id="UP000286928"/>
    </source>
</evidence>
<evidence type="ECO:0000256" key="1">
    <source>
        <dbReference type="SAM" id="MobiDB-lite"/>
    </source>
</evidence>
<accession>A0A430S6D6</accession>
<reference evidence="2 3" key="1">
    <citation type="journal article" date="2019" name="Extremophiles">
        <title>Biogeography of thermophiles and predominance of Thermus scotoductus in domestic water heaters.</title>
        <authorList>
            <person name="Wilpiszeski R.L."/>
            <person name="Zhang Z."/>
            <person name="House C.H."/>
        </authorList>
    </citation>
    <scope>NUCLEOTIDE SEQUENCE [LARGE SCALE GENOMIC DNA]</scope>
    <source>
        <strain evidence="2 3">20_S20</strain>
    </source>
</reference>
<dbReference type="EMBL" id="PEMD01000294">
    <property type="protein sequence ID" value="RTH30500.1"/>
    <property type="molecule type" value="Genomic_DNA"/>
</dbReference>
<feature type="region of interest" description="Disordered" evidence="1">
    <location>
        <begin position="40"/>
        <end position="97"/>
    </location>
</feature>
<gene>
    <name evidence="2" type="ORF">CSW33_10100</name>
</gene>
<sequence>MMIQFPPDMPEDIRAQLEEVARKSPKMAEGLLRIWQAKKEREAKAQTGTKARVEEANQAEDSPPPVSWKATRVETAEKAPQVEAPEETTSPSLVPQADPTWRDVRAFEWQDLLTKAEDLLKRWGHWERLGPLAPMVRLLVAQAIRFGARQDPSREAHVFLAQWELAAMLGVSERTVERWLHGPAYERYRQIARMWIAWEVWTTEGEGIGKQHAVKGGTVWRVRLRPIFRARPLTVLAPYLRFPWRDLKEDKAKGRTARVLSTSDSMSGYKESLLLGQGITLQGVIGAPLATLVQKQNPLLPLYPDTARNLRALLRAASIPGGREGRRRWAQDVAAAISAALGDAQSFRFWLRVVWAALKAVLFGGGDGALRVLARVIYMAQEAKEDGFARKPGAYAQGLLRREGYWDLVNPFRAFKVGVVA</sequence>
<organism evidence="2 3">
    <name type="scientific">Thermus scotoductus</name>
    <dbReference type="NCBI Taxonomy" id="37636"/>
    <lineage>
        <taxon>Bacteria</taxon>
        <taxon>Thermotogati</taxon>
        <taxon>Deinococcota</taxon>
        <taxon>Deinococci</taxon>
        <taxon>Thermales</taxon>
        <taxon>Thermaceae</taxon>
        <taxon>Thermus</taxon>
    </lineage>
</organism>
<comment type="caution">
    <text evidence="2">The sequence shown here is derived from an EMBL/GenBank/DDBJ whole genome shotgun (WGS) entry which is preliminary data.</text>
</comment>